<comment type="caution">
    <text evidence="2">The sequence shown here is derived from an EMBL/GenBank/DDBJ whole genome shotgun (WGS) entry which is preliminary data.</text>
</comment>
<protein>
    <submittedName>
        <fullName evidence="2">Uncharacterized protein</fullName>
    </submittedName>
</protein>
<evidence type="ECO:0000256" key="1">
    <source>
        <dbReference type="SAM" id="MobiDB-lite"/>
    </source>
</evidence>
<reference evidence="2" key="1">
    <citation type="journal article" date="2020" name="Stud. Mycol.">
        <title>101 Dothideomycetes genomes: a test case for predicting lifestyles and emergence of pathogens.</title>
        <authorList>
            <person name="Haridas S."/>
            <person name="Albert R."/>
            <person name="Binder M."/>
            <person name="Bloem J."/>
            <person name="Labutti K."/>
            <person name="Salamov A."/>
            <person name="Andreopoulos B."/>
            <person name="Baker S."/>
            <person name="Barry K."/>
            <person name="Bills G."/>
            <person name="Bluhm B."/>
            <person name="Cannon C."/>
            <person name="Castanera R."/>
            <person name="Culley D."/>
            <person name="Daum C."/>
            <person name="Ezra D."/>
            <person name="Gonzalez J."/>
            <person name="Henrissat B."/>
            <person name="Kuo A."/>
            <person name="Liang C."/>
            <person name="Lipzen A."/>
            <person name="Lutzoni F."/>
            <person name="Magnuson J."/>
            <person name="Mondo S."/>
            <person name="Nolan M."/>
            <person name="Ohm R."/>
            <person name="Pangilinan J."/>
            <person name="Park H.-J."/>
            <person name="Ramirez L."/>
            <person name="Alfaro M."/>
            <person name="Sun H."/>
            <person name="Tritt A."/>
            <person name="Yoshinaga Y."/>
            <person name="Zwiers L.-H."/>
            <person name="Turgeon B."/>
            <person name="Goodwin S."/>
            <person name="Spatafora J."/>
            <person name="Crous P."/>
            <person name="Grigoriev I."/>
        </authorList>
    </citation>
    <scope>NUCLEOTIDE SEQUENCE</scope>
    <source>
        <strain evidence="2">CBS 130266</strain>
    </source>
</reference>
<keyword evidence="3" id="KW-1185">Reference proteome</keyword>
<dbReference type="EMBL" id="MU007039">
    <property type="protein sequence ID" value="KAF2430436.1"/>
    <property type="molecule type" value="Genomic_DNA"/>
</dbReference>
<feature type="region of interest" description="Disordered" evidence="1">
    <location>
        <begin position="129"/>
        <end position="189"/>
    </location>
</feature>
<name>A0A9P4NSI1_9PEZI</name>
<evidence type="ECO:0000313" key="2">
    <source>
        <dbReference type="EMBL" id="KAF2430436.1"/>
    </source>
</evidence>
<dbReference type="Proteomes" id="UP000800235">
    <property type="component" value="Unassembled WGS sequence"/>
</dbReference>
<organism evidence="2 3">
    <name type="scientific">Tothia fuscella</name>
    <dbReference type="NCBI Taxonomy" id="1048955"/>
    <lineage>
        <taxon>Eukaryota</taxon>
        <taxon>Fungi</taxon>
        <taxon>Dikarya</taxon>
        <taxon>Ascomycota</taxon>
        <taxon>Pezizomycotina</taxon>
        <taxon>Dothideomycetes</taxon>
        <taxon>Pleosporomycetidae</taxon>
        <taxon>Venturiales</taxon>
        <taxon>Cylindrosympodiaceae</taxon>
        <taxon>Tothia</taxon>
    </lineage>
</organism>
<feature type="region of interest" description="Disordered" evidence="1">
    <location>
        <begin position="55"/>
        <end position="94"/>
    </location>
</feature>
<proteinExistence type="predicted"/>
<accession>A0A9P4NSI1</accession>
<gene>
    <name evidence="2" type="ORF">EJ08DRAFT_697452</name>
</gene>
<feature type="compositionally biased region" description="Basic residues" evidence="1">
    <location>
        <begin position="177"/>
        <end position="189"/>
    </location>
</feature>
<evidence type="ECO:0000313" key="3">
    <source>
        <dbReference type="Proteomes" id="UP000800235"/>
    </source>
</evidence>
<feature type="compositionally biased region" description="Polar residues" evidence="1">
    <location>
        <begin position="69"/>
        <end position="80"/>
    </location>
</feature>
<sequence>MVTCVLKPTHSADISLSEAHLQSCTSKSYFDLDFKLNVSKTSMFKLKFSRTTTSSASKASSSRNEETDNSPCHQVSTPVDYQNPKRKSAAAPRASEDLDEFLEGHGVSAIATNASYTALSMSSSSYADVGESSSSSSWTDDLAAGCGGEDEDFRSLRTVSPRPLESDSEDEEERQVQKKCKKSRKLRKFMSWRTRTTPVEDVKAKKR</sequence>
<dbReference type="AlphaFoldDB" id="A0A9P4NSI1"/>